<accession>A0A7W8ELQ1</accession>
<sequence>MTGLRERTKRAVRAEVVEVARRLFAERGFDETTVDDIVQAAGMSKRSFFRYFAVKEDVVLGEIDFMGERIAAEIAARPAGEDAWTGLHTVLRTWEQRIDDERQALERLRLIESSPSLRARYHQKRDETREQIARAVAARPGLDPFTADLLTAAAGAALDCVARAWARSDGRADRLALVDRAFALFAPTRAGR</sequence>
<dbReference type="EMBL" id="JACHIN010000019">
    <property type="protein sequence ID" value="MBB5083876.1"/>
    <property type="molecule type" value="Genomic_DNA"/>
</dbReference>
<keyword evidence="7" id="KW-1185">Reference proteome</keyword>
<name>A0A7W8ELQ1_9ACTN</name>
<dbReference type="GO" id="GO:0000976">
    <property type="term" value="F:transcription cis-regulatory region binding"/>
    <property type="evidence" value="ECO:0007669"/>
    <property type="project" value="TreeGrafter"/>
</dbReference>
<organism evidence="6 7">
    <name type="scientific">Nonomuraea endophytica</name>
    <dbReference type="NCBI Taxonomy" id="714136"/>
    <lineage>
        <taxon>Bacteria</taxon>
        <taxon>Bacillati</taxon>
        <taxon>Actinomycetota</taxon>
        <taxon>Actinomycetes</taxon>
        <taxon>Streptosporangiales</taxon>
        <taxon>Streptosporangiaceae</taxon>
        <taxon>Nonomuraea</taxon>
    </lineage>
</organism>
<comment type="caution">
    <text evidence="6">The sequence shown here is derived from an EMBL/GenBank/DDBJ whole genome shotgun (WGS) entry which is preliminary data.</text>
</comment>
<dbReference type="InterPro" id="IPR050109">
    <property type="entry name" value="HTH-type_TetR-like_transc_reg"/>
</dbReference>
<dbReference type="PANTHER" id="PTHR30055:SF238">
    <property type="entry name" value="MYCOFACTOCIN BIOSYNTHESIS TRANSCRIPTIONAL REGULATOR MFTR-RELATED"/>
    <property type="match status" value="1"/>
</dbReference>
<reference evidence="6 7" key="1">
    <citation type="submission" date="2020-08" db="EMBL/GenBank/DDBJ databases">
        <title>Genomic Encyclopedia of Type Strains, Phase IV (KMG-IV): sequencing the most valuable type-strain genomes for metagenomic binning, comparative biology and taxonomic classification.</title>
        <authorList>
            <person name="Goeker M."/>
        </authorList>
    </citation>
    <scope>NUCLEOTIDE SEQUENCE [LARGE SCALE GENOMIC DNA]</scope>
    <source>
        <strain evidence="6 7">DSM 45385</strain>
    </source>
</reference>
<dbReference type="PROSITE" id="PS50977">
    <property type="entry name" value="HTH_TETR_2"/>
    <property type="match status" value="1"/>
</dbReference>
<dbReference type="Pfam" id="PF00440">
    <property type="entry name" value="TetR_N"/>
    <property type="match status" value="1"/>
</dbReference>
<feature type="domain" description="HTH tetR-type" evidence="5">
    <location>
        <begin position="10"/>
        <end position="70"/>
    </location>
</feature>
<dbReference type="RefSeq" id="WP_221341646.1">
    <property type="nucleotide sequence ID" value="NZ_JACHIN010000019.1"/>
</dbReference>
<dbReference type="InterPro" id="IPR041347">
    <property type="entry name" value="MftR_C"/>
</dbReference>
<dbReference type="SUPFAM" id="SSF46689">
    <property type="entry name" value="Homeodomain-like"/>
    <property type="match status" value="1"/>
</dbReference>
<evidence type="ECO:0000256" key="2">
    <source>
        <dbReference type="ARBA" id="ARBA00023125"/>
    </source>
</evidence>
<evidence type="ECO:0000256" key="1">
    <source>
        <dbReference type="ARBA" id="ARBA00023015"/>
    </source>
</evidence>
<dbReference type="PANTHER" id="PTHR30055">
    <property type="entry name" value="HTH-TYPE TRANSCRIPTIONAL REGULATOR RUTR"/>
    <property type="match status" value="1"/>
</dbReference>
<evidence type="ECO:0000256" key="4">
    <source>
        <dbReference type="PROSITE-ProRule" id="PRU00335"/>
    </source>
</evidence>
<dbReference type="Pfam" id="PF17754">
    <property type="entry name" value="TetR_C_14"/>
    <property type="match status" value="1"/>
</dbReference>
<keyword evidence="1" id="KW-0805">Transcription regulation</keyword>
<feature type="DNA-binding region" description="H-T-H motif" evidence="4">
    <location>
        <begin position="33"/>
        <end position="52"/>
    </location>
</feature>
<dbReference type="InterPro" id="IPR009057">
    <property type="entry name" value="Homeodomain-like_sf"/>
</dbReference>
<dbReference type="InterPro" id="IPR001647">
    <property type="entry name" value="HTH_TetR"/>
</dbReference>
<keyword evidence="3" id="KW-0804">Transcription</keyword>
<keyword evidence="2 4" id="KW-0238">DNA-binding</keyword>
<proteinExistence type="predicted"/>
<evidence type="ECO:0000259" key="5">
    <source>
        <dbReference type="PROSITE" id="PS50977"/>
    </source>
</evidence>
<dbReference type="GO" id="GO:0003700">
    <property type="term" value="F:DNA-binding transcription factor activity"/>
    <property type="evidence" value="ECO:0007669"/>
    <property type="project" value="TreeGrafter"/>
</dbReference>
<dbReference type="PRINTS" id="PR00455">
    <property type="entry name" value="HTHTETR"/>
</dbReference>
<evidence type="ECO:0000313" key="6">
    <source>
        <dbReference type="EMBL" id="MBB5083876.1"/>
    </source>
</evidence>
<dbReference type="Gene3D" id="1.10.10.60">
    <property type="entry name" value="Homeodomain-like"/>
    <property type="match status" value="1"/>
</dbReference>
<dbReference type="AlphaFoldDB" id="A0A7W8ELQ1"/>
<dbReference type="Gene3D" id="1.10.357.10">
    <property type="entry name" value="Tetracycline Repressor, domain 2"/>
    <property type="match status" value="1"/>
</dbReference>
<evidence type="ECO:0000256" key="3">
    <source>
        <dbReference type="ARBA" id="ARBA00023163"/>
    </source>
</evidence>
<dbReference type="Proteomes" id="UP000568380">
    <property type="component" value="Unassembled WGS sequence"/>
</dbReference>
<evidence type="ECO:0000313" key="7">
    <source>
        <dbReference type="Proteomes" id="UP000568380"/>
    </source>
</evidence>
<gene>
    <name evidence="6" type="ORF">HNR40_009381</name>
</gene>
<protein>
    <submittedName>
        <fullName evidence="6">AcrR family transcriptional regulator</fullName>
    </submittedName>
</protein>